<dbReference type="Pfam" id="PF01661">
    <property type="entry name" value="Macro"/>
    <property type="match status" value="1"/>
</dbReference>
<dbReference type="EMBL" id="HBIJ01011256">
    <property type="protein sequence ID" value="CAE0366954.1"/>
    <property type="molecule type" value="Transcribed_RNA"/>
</dbReference>
<accession>A0A7S3NGW0</accession>
<gene>
    <name evidence="2" type="ORF">ALAG00032_LOCUS7702</name>
</gene>
<protein>
    <recommendedName>
        <fullName evidence="1">Macro domain-containing protein</fullName>
    </recommendedName>
</protein>
<feature type="domain" description="Macro" evidence="1">
    <location>
        <begin position="1"/>
        <end position="221"/>
    </location>
</feature>
<organism evidence="2">
    <name type="scientific">Aureoumbra lagunensis</name>
    <dbReference type="NCBI Taxonomy" id="44058"/>
    <lineage>
        <taxon>Eukaryota</taxon>
        <taxon>Sar</taxon>
        <taxon>Stramenopiles</taxon>
        <taxon>Ochrophyta</taxon>
        <taxon>Pelagophyceae</taxon>
        <taxon>Pelagomonadales</taxon>
        <taxon>Aureoumbra</taxon>
    </lineage>
</organism>
<proteinExistence type="predicted"/>
<dbReference type="PROSITE" id="PS51154">
    <property type="entry name" value="MACRO"/>
    <property type="match status" value="1"/>
</dbReference>
<name>A0A7S3NGW0_9STRA</name>
<dbReference type="InterPro" id="IPR002589">
    <property type="entry name" value="Macro_dom"/>
</dbReference>
<dbReference type="Gene3D" id="3.40.220.10">
    <property type="entry name" value="Leucine Aminopeptidase, subunit E, domain 1"/>
    <property type="match status" value="1"/>
</dbReference>
<evidence type="ECO:0000259" key="1">
    <source>
        <dbReference type="PROSITE" id="PS51154"/>
    </source>
</evidence>
<dbReference type="SUPFAM" id="SSF52949">
    <property type="entry name" value="Macro domain-like"/>
    <property type="match status" value="1"/>
</dbReference>
<sequence>MRRSVTVQELIWKKNRVEVWLSSCIVTSSPRDTDYLIVPANERLCGTRFAYFPRGGPTPNAKYIGEEKNVLLKEERSEYLYSYECIDGLVSELGGQVVENSLAQLPRVSGTDEYYIKCPTGEARLTQAGSLAHQFPKGLIHTVAPFYGADRWQFLLSKAYTSAFEFLNDASDIVASPLLGSGSRGIPLNDAIRIATLSVHHLGFLRDSSFSIKPQSSSSSFAALGTLRFVLQEVSDAYCLISALEEVGS</sequence>
<dbReference type="InterPro" id="IPR043472">
    <property type="entry name" value="Macro_dom-like"/>
</dbReference>
<evidence type="ECO:0000313" key="2">
    <source>
        <dbReference type="EMBL" id="CAE0366954.1"/>
    </source>
</evidence>
<reference evidence="2" key="1">
    <citation type="submission" date="2021-01" db="EMBL/GenBank/DDBJ databases">
        <authorList>
            <person name="Corre E."/>
            <person name="Pelletier E."/>
            <person name="Niang G."/>
            <person name="Scheremetjew M."/>
            <person name="Finn R."/>
            <person name="Kale V."/>
            <person name="Holt S."/>
            <person name="Cochrane G."/>
            <person name="Meng A."/>
            <person name="Brown T."/>
            <person name="Cohen L."/>
        </authorList>
    </citation>
    <scope>NUCLEOTIDE SEQUENCE</scope>
    <source>
        <strain evidence="2">CCMP1510</strain>
    </source>
</reference>
<dbReference type="AlphaFoldDB" id="A0A7S3NGW0"/>